<keyword evidence="1" id="KW-0812">Transmembrane</keyword>
<dbReference type="AlphaFoldDB" id="A0ABD5ZK04"/>
<dbReference type="InterPro" id="IPR058284">
    <property type="entry name" value="DUF7978"/>
</dbReference>
<dbReference type="RefSeq" id="WP_276234889.1">
    <property type="nucleotide sequence ID" value="NZ_CP119802.1"/>
</dbReference>
<dbReference type="Proteomes" id="UP001596398">
    <property type="component" value="Unassembled WGS sequence"/>
</dbReference>
<comment type="caution">
    <text evidence="3">The sequence shown here is derived from an EMBL/GenBank/DDBJ whole genome shotgun (WGS) entry which is preliminary data.</text>
</comment>
<organism evidence="3 4">
    <name type="scientific">Halosegnis marinus</name>
    <dbReference type="NCBI Taxonomy" id="3034023"/>
    <lineage>
        <taxon>Archaea</taxon>
        <taxon>Methanobacteriati</taxon>
        <taxon>Methanobacteriota</taxon>
        <taxon>Stenosarchaea group</taxon>
        <taxon>Halobacteria</taxon>
        <taxon>Halobacteriales</taxon>
        <taxon>Natronomonadaceae</taxon>
        <taxon>Halosegnis</taxon>
    </lineage>
</organism>
<keyword evidence="1" id="KW-1133">Transmembrane helix</keyword>
<keyword evidence="1" id="KW-0472">Membrane</keyword>
<dbReference type="Pfam" id="PF25933">
    <property type="entry name" value="DUF7978"/>
    <property type="match status" value="1"/>
</dbReference>
<protein>
    <submittedName>
        <fullName evidence="3">Transporter</fullName>
    </submittedName>
</protein>
<feature type="transmembrane region" description="Helical" evidence="1">
    <location>
        <begin position="12"/>
        <end position="34"/>
    </location>
</feature>
<name>A0ABD5ZK04_9EURY</name>
<feature type="transmembrane region" description="Helical" evidence="1">
    <location>
        <begin position="93"/>
        <end position="114"/>
    </location>
</feature>
<sequence length="185" mass="18286">MADNGIAERVPFGVGAAAGAGAWVLGYLVTYLVASSDIQNSLFGQVLEAAEIGTWQVVGWVFYNAHFVNTNVDLGFFGSGATNAIGGDGGFTVLLYVVPPLLLLGAGLAVGRAAGAGSLDAANAAVAGASTVIGYGLLSVVGVFLFATESVTPDLVTGILLGGLLYPVVFGAVGGFVAKATEGGA</sequence>
<reference evidence="3 4" key="1">
    <citation type="journal article" date="2019" name="Int. J. Syst. Evol. Microbiol.">
        <title>The Global Catalogue of Microorganisms (GCM) 10K type strain sequencing project: providing services to taxonomists for standard genome sequencing and annotation.</title>
        <authorList>
            <consortium name="The Broad Institute Genomics Platform"/>
            <consortium name="The Broad Institute Genome Sequencing Center for Infectious Disease"/>
            <person name="Wu L."/>
            <person name="Ma J."/>
        </authorList>
    </citation>
    <scope>NUCLEOTIDE SEQUENCE [LARGE SCALE GENOMIC DNA]</scope>
    <source>
        <strain evidence="3 4">DT85</strain>
    </source>
</reference>
<keyword evidence="4" id="KW-1185">Reference proteome</keyword>
<evidence type="ECO:0000259" key="2">
    <source>
        <dbReference type="Pfam" id="PF25933"/>
    </source>
</evidence>
<dbReference type="GeneID" id="79265558"/>
<accession>A0ABD5ZK04</accession>
<gene>
    <name evidence="3" type="ORF">ACFQJ4_01065</name>
</gene>
<evidence type="ECO:0000313" key="4">
    <source>
        <dbReference type="Proteomes" id="UP001596398"/>
    </source>
</evidence>
<feature type="transmembrane region" description="Helical" evidence="1">
    <location>
        <begin position="126"/>
        <end position="147"/>
    </location>
</feature>
<feature type="transmembrane region" description="Helical" evidence="1">
    <location>
        <begin position="159"/>
        <end position="178"/>
    </location>
</feature>
<evidence type="ECO:0000256" key="1">
    <source>
        <dbReference type="SAM" id="Phobius"/>
    </source>
</evidence>
<dbReference type="EMBL" id="JBHTAP010000001">
    <property type="protein sequence ID" value="MFC7233896.1"/>
    <property type="molecule type" value="Genomic_DNA"/>
</dbReference>
<proteinExistence type="predicted"/>
<feature type="domain" description="DUF7978" evidence="2">
    <location>
        <begin position="7"/>
        <end position="180"/>
    </location>
</feature>
<evidence type="ECO:0000313" key="3">
    <source>
        <dbReference type="EMBL" id="MFC7233896.1"/>
    </source>
</evidence>